<dbReference type="RefSeq" id="WP_046328172.1">
    <property type="nucleotide sequence ID" value="NZ_CAUPIC010000015.1"/>
</dbReference>
<proteinExistence type="predicted"/>
<dbReference type="AlphaFoldDB" id="A0A0E3Z9B0"/>
<protein>
    <submittedName>
        <fullName evidence="1">Uncharacterized protein</fullName>
    </submittedName>
</protein>
<dbReference type="KEGG" id="sns:VC03_00460"/>
<dbReference type="PATRIC" id="fig|1069640.6.peg.85"/>
<organism evidence="1 2">
    <name type="scientific">Sneathia vaginalis</name>
    <dbReference type="NCBI Taxonomy" id="187101"/>
    <lineage>
        <taxon>Bacteria</taxon>
        <taxon>Fusobacteriati</taxon>
        <taxon>Fusobacteriota</taxon>
        <taxon>Fusobacteriia</taxon>
        <taxon>Fusobacteriales</taxon>
        <taxon>Leptotrichiaceae</taxon>
        <taxon>Sneathia</taxon>
    </lineage>
</organism>
<dbReference type="STRING" id="187101.VC03_00460"/>
<sequence length="66" mass="7564">MSIVIGYRKPYSNIIVAIMKKYSLYTETELIKNIELIIPVSKVLKGKKISYITYSENTDGIFFNLG</sequence>
<gene>
    <name evidence="1" type="ORF">VC03_00460</name>
</gene>
<keyword evidence="2" id="KW-1185">Reference proteome</keyword>
<evidence type="ECO:0000313" key="2">
    <source>
        <dbReference type="Proteomes" id="UP000033103"/>
    </source>
</evidence>
<name>A0A0E3Z9B0_9FUSO</name>
<evidence type="ECO:0000313" key="1">
    <source>
        <dbReference type="EMBL" id="AKC95066.1"/>
    </source>
</evidence>
<dbReference type="HOGENOM" id="CLU_2828937_0_0_0"/>
<reference evidence="1 2" key="1">
    <citation type="journal article" date="2012" name="BMC Genomics">
        <title>Genomic sequence analysis and characterization of Sneathia amnii sp. nov.</title>
        <authorList>
            <consortium name="Vaginal Microbiome Consortium (additional members)"/>
            <person name="Harwich M.D.Jr."/>
            <person name="Serrano M.G."/>
            <person name="Fettweis J.M."/>
            <person name="Alves J.M."/>
            <person name="Reimers M.A."/>
            <person name="Buck G.A."/>
            <person name="Jefferson K.K."/>
        </authorList>
    </citation>
    <scope>NUCLEOTIDE SEQUENCE [LARGE SCALE GENOMIC DNA]</scope>
    <source>
        <strain evidence="1 2">SN35</strain>
    </source>
</reference>
<dbReference type="OrthoDB" id="9973108at2"/>
<dbReference type="EMBL" id="CP011280">
    <property type="protein sequence ID" value="AKC95066.1"/>
    <property type="molecule type" value="Genomic_DNA"/>
</dbReference>
<dbReference type="Proteomes" id="UP000033103">
    <property type="component" value="Chromosome"/>
</dbReference>
<accession>A0A0E3Z9B0</accession>